<dbReference type="Gene3D" id="1.10.287.130">
    <property type="match status" value="1"/>
</dbReference>
<protein>
    <recommendedName>
        <fullName evidence="2">histidine kinase</fullName>
        <ecNumber evidence="2">2.7.13.3</ecNumber>
    </recommendedName>
</protein>
<dbReference type="KEGG" id="dal:Dalk_1214"/>
<dbReference type="Pfam" id="PF00072">
    <property type="entry name" value="Response_reg"/>
    <property type="match status" value="1"/>
</dbReference>
<dbReference type="InterPro" id="IPR001789">
    <property type="entry name" value="Sig_transdc_resp-reg_receiver"/>
</dbReference>
<dbReference type="NCBIfam" id="TIGR00229">
    <property type="entry name" value="sensory_box"/>
    <property type="match status" value="1"/>
</dbReference>
<dbReference type="SUPFAM" id="SSF55781">
    <property type="entry name" value="GAF domain-like"/>
    <property type="match status" value="1"/>
</dbReference>
<feature type="transmembrane region" description="Helical" evidence="10">
    <location>
        <begin position="6"/>
        <end position="26"/>
    </location>
</feature>
<evidence type="ECO:0000256" key="10">
    <source>
        <dbReference type="SAM" id="Phobius"/>
    </source>
</evidence>
<dbReference type="PANTHER" id="PTHR43065">
    <property type="entry name" value="SENSOR HISTIDINE KINASE"/>
    <property type="match status" value="1"/>
</dbReference>
<evidence type="ECO:0000256" key="3">
    <source>
        <dbReference type="ARBA" id="ARBA00022553"/>
    </source>
</evidence>
<dbReference type="InterPro" id="IPR036097">
    <property type="entry name" value="HisK_dim/P_sf"/>
</dbReference>
<feature type="modified residue" description="4-aspartylphosphate" evidence="9">
    <location>
        <position position="823"/>
    </location>
</feature>
<dbReference type="InterPro" id="IPR000014">
    <property type="entry name" value="PAS"/>
</dbReference>
<dbReference type="Pfam" id="PF13185">
    <property type="entry name" value="GAF_2"/>
    <property type="match status" value="1"/>
</dbReference>
<dbReference type="eggNOG" id="COG2204">
    <property type="taxonomic scope" value="Bacteria"/>
</dbReference>
<dbReference type="InterPro" id="IPR005467">
    <property type="entry name" value="His_kinase_dom"/>
</dbReference>
<dbReference type="HOGENOM" id="CLU_000445_114_51_7"/>
<keyword evidence="4" id="KW-0808">Transferase</keyword>
<keyword evidence="3 9" id="KW-0597">Phosphoprotein</keyword>
<dbReference type="CDD" id="cd00130">
    <property type="entry name" value="PAS"/>
    <property type="match status" value="1"/>
</dbReference>
<dbReference type="Pfam" id="PF02518">
    <property type="entry name" value="HATPase_c"/>
    <property type="match status" value="1"/>
</dbReference>
<dbReference type="InterPro" id="IPR004358">
    <property type="entry name" value="Sig_transdc_His_kin-like_C"/>
</dbReference>
<keyword evidence="5" id="KW-0547">Nucleotide-binding</keyword>
<dbReference type="InterPro" id="IPR003661">
    <property type="entry name" value="HisK_dim/P_dom"/>
</dbReference>
<accession>B8F9H1</accession>
<dbReference type="InterPro" id="IPR013767">
    <property type="entry name" value="PAS_fold"/>
</dbReference>
<dbReference type="InterPro" id="IPR035965">
    <property type="entry name" value="PAS-like_dom_sf"/>
</dbReference>
<dbReference type="InterPro" id="IPR003018">
    <property type="entry name" value="GAF"/>
</dbReference>
<dbReference type="Gene3D" id="3.30.565.10">
    <property type="entry name" value="Histidine kinase-like ATPase, C-terminal domain"/>
    <property type="match status" value="1"/>
</dbReference>
<dbReference type="AlphaFoldDB" id="B8F9H1"/>
<evidence type="ECO:0000256" key="6">
    <source>
        <dbReference type="ARBA" id="ARBA00022777"/>
    </source>
</evidence>
<name>B8F9H1_DESAL</name>
<evidence type="ECO:0000313" key="16">
    <source>
        <dbReference type="Proteomes" id="UP000000739"/>
    </source>
</evidence>
<evidence type="ECO:0000256" key="1">
    <source>
        <dbReference type="ARBA" id="ARBA00000085"/>
    </source>
</evidence>
<keyword evidence="16" id="KW-1185">Reference proteome</keyword>
<evidence type="ECO:0000259" key="14">
    <source>
        <dbReference type="PROSITE" id="PS50113"/>
    </source>
</evidence>
<dbReference type="Gene3D" id="3.40.50.2300">
    <property type="match status" value="1"/>
</dbReference>
<dbReference type="GO" id="GO:0006355">
    <property type="term" value="P:regulation of DNA-templated transcription"/>
    <property type="evidence" value="ECO:0007669"/>
    <property type="project" value="InterPro"/>
</dbReference>
<evidence type="ECO:0000259" key="11">
    <source>
        <dbReference type="PROSITE" id="PS50109"/>
    </source>
</evidence>
<dbReference type="InterPro" id="IPR003594">
    <property type="entry name" value="HATPase_dom"/>
</dbReference>
<feature type="transmembrane region" description="Helical" evidence="10">
    <location>
        <begin position="33"/>
        <end position="56"/>
    </location>
</feature>
<proteinExistence type="predicted"/>
<evidence type="ECO:0000259" key="13">
    <source>
        <dbReference type="PROSITE" id="PS50112"/>
    </source>
</evidence>
<evidence type="ECO:0000256" key="4">
    <source>
        <dbReference type="ARBA" id="ARBA00022679"/>
    </source>
</evidence>
<dbReference type="Pfam" id="PF00512">
    <property type="entry name" value="HisKA"/>
    <property type="match status" value="1"/>
</dbReference>
<dbReference type="GO" id="GO:0005524">
    <property type="term" value="F:ATP binding"/>
    <property type="evidence" value="ECO:0007669"/>
    <property type="project" value="UniProtKB-KW"/>
</dbReference>
<dbReference type="CDD" id="cd00082">
    <property type="entry name" value="HisKA"/>
    <property type="match status" value="1"/>
</dbReference>
<dbReference type="InterPro" id="IPR029016">
    <property type="entry name" value="GAF-like_dom_sf"/>
</dbReference>
<feature type="transmembrane region" description="Helical" evidence="10">
    <location>
        <begin position="62"/>
        <end position="86"/>
    </location>
</feature>
<keyword evidence="10" id="KW-1133">Transmembrane helix</keyword>
<feature type="domain" description="PAS" evidence="13">
    <location>
        <begin position="208"/>
        <end position="278"/>
    </location>
</feature>
<feature type="domain" description="Histidine kinase" evidence="11">
    <location>
        <begin position="529"/>
        <end position="752"/>
    </location>
</feature>
<dbReference type="eggNOG" id="COG4191">
    <property type="taxonomic scope" value="Bacteria"/>
</dbReference>
<dbReference type="SMART" id="SM00387">
    <property type="entry name" value="HATPase_c"/>
    <property type="match status" value="1"/>
</dbReference>
<dbReference type="CDD" id="cd00156">
    <property type="entry name" value="REC"/>
    <property type="match status" value="1"/>
</dbReference>
<keyword evidence="10" id="KW-0812">Transmembrane</keyword>
<evidence type="ECO:0000256" key="7">
    <source>
        <dbReference type="ARBA" id="ARBA00022840"/>
    </source>
</evidence>
<dbReference type="eggNOG" id="COG2203">
    <property type="taxonomic scope" value="Bacteria"/>
</dbReference>
<dbReference type="SUPFAM" id="SSF52172">
    <property type="entry name" value="CheY-like"/>
    <property type="match status" value="1"/>
</dbReference>
<dbReference type="PANTHER" id="PTHR43065:SF46">
    <property type="entry name" value="C4-DICARBOXYLATE TRANSPORT SENSOR PROTEIN DCTB"/>
    <property type="match status" value="1"/>
</dbReference>
<keyword evidence="6 15" id="KW-0418">Kinase</keyword>
<evidence type="ECO:0000256" key="9">
    <source>
        <dbReference type="PROSITE-ProRule" id="PRU00169"/>
    </source>
</evidence>
<dbReference type="SMART" id="SM00091">
    <property type="entry name" value="PAS"/>
    <property type="match status" value="1"/>
</dbReference>
<evidence type="ECO:0000256" key="8">
    <source>
        <dbReference type="ARBA" id="ARBA00023012"/>
    </source>
</evidence>
<evidence type="ECO:0000256" key="2">
    <source>
        <dbReference type="ARBA" id="ARBA00012438"/>
    </source>
</evidence>
<dbReference type="SMART" id="SM00448">
    <property type="entry name" value="REC"/>
    <property type="match status" value="1"/>
</dbReference>
<dbReference type="InterPro" id="IPR011006">
    <property type="entry name" value="CheY-like_superfamily"/>
</dbReference>
<dbReference type="PRINTS" id="PR00344">
    <property type="entry name" value="BCTRLSENSOR"/>
</dbReference>
<dbReference type="PROSITE" id="PS50109">
    <property type="entry name" value="HIS_KIN"/>
    <property type="match status" value="1"/>
</dbReference>
<dbReference type="Gene3D" id="3.30.450.20">
    <property type="entry name" value="PAS domain"/>
    <property type="match status" value="1"/>
</dbReference>
<dbReference type="PROSITE" id="PS50113">
    <property type="entry name" value="PAC"/>
    <property type="match status" value="1"/>
</dbReference>
<sequence length="897" mass="100895">MEWLAPSIVASLVGTALLFFVFCYLYHQDRKNYLAVWASSWFVYLLRYAVMLFIINGYNNDFLLILNQTASLVSGILLLWGAYLFVKRPFPKVFAYLGAAGFLWIISSILLKFSFLIMSFPTFTFLAVVYIWTGICFIRSDGLKGPEMAFTGWLFIIWGLHKADYPFLRPVEWFAPYGYLIGATLEFAVALGILMVYFRKARVDLFDSEKQRHEMISNISDVIVVIGPTGKMQYVSPNMKKWFGWKPEEVVGTYGLERVHPDDKRKIQEEFIKVIEENLKVRPLKCRYLCKDGQYKPIEIIATDMTQDPSIQGVLMNFRDISDREQSETALKWELRLNTARADISRELMSQKYDIKKVSDIALEYALDLTSSQHGFAASINKNTRNMEAHTLTDMFTGQCRVENKSTIFPIGKDGKYHSLWGVPLNTRKSICTNQPLEHPGSAGVPEGHIPIKNFLGAPVIMGGALVGLIALANSEHGYTEKDMKAIERLSEIYALALHRHLYEMEKNAMERQLQQIQKLEAIGALAGGIAHDFNNLLFPIVGMSELLLEDLDPESPEHDYAKEIFSAGRRGSDLVKQILAFSRQAEQEKSPIRLQDIVGEALKLSRASIPVNVEIQQDIRKDCGWILADPTQMHQIIMNLITNAFHAVEDISGTISVSLKETELCLDDLWSKALAPGKYVVLSVCDNGVGIDPSIMQKIFEPYFTTKKQGKGTGLGMALVHGIVKDHKGDIRLYSEPGKGTTVNVYLPLIIDASETQKNSIPDRPLEGTEHILLVDDEASIIHLERQVLQRIGYKVTAFNKSPQALEAFRAAPQDFDLVMTDMTMPNMTGEQIIKAVLAIRPDIPVILCTGFSEKINQETARILGVKGFLMKPIVKSELAQTIRTVLDEAKAPQSS</sequence>
<evidence type="ECO:0000313" key="15">
    <source>
        <dbReference type="EMBL" id="ACL02917.1"/>
    </source>
</evidence>
<organism evidence="15 16">
    <name type="scientific">Desulfatibacillum aliphaticivorans</name>
    <dbReference type="NCBI Taxonomy" id="218208"/>
    <lineage>
        <taxon>Bacteria</taxon>
        <taxon>Pseudomonadati</taxon>
        <taxon>Thermodesulfobacteriota</taxon>
        <taxon>Desulfobacteria</taxon>
        <taxon>Desulfobacterales</taxon>
        <taxon>Desulfatibacillaceae</taxon>
        <taxon>Desulfatibacillum</taxon>
    </lineage>
</organism>
<dbReference type="Proteomes" id="UP000000739">
    <property type="component" value="Chromosome"/>
</dbReference>
<dbReference type="InterPro" id="IPR000700">
    <property type="entry name" value="PAS-assoc_C"/>
</dbReference>
<feature type="transmembrane region" description="Helical" evidence="10">
    <location>
        <begin position="117"/>
        <end position="138"/>
    </location>
</feature>
<feature type="transmembrane region" description="Helical" evidence="10">
    <location>
        <begin position="174"/>
        <end position="198"/>
    </location>
</feature>
<dbReference type="EMBL" id="CP001322">
    <property type="protein sequence ID" value="ACL02917.1"/>
    <property type="molecule type" value="Genomic_DNA"/>
</dbReference>
<feature type="domain" description="PAC" evidence="14">
    <location>
        <begin position="282"/>
        <end position="333"/>
    </location>
</feature>
<dbReference type="SUPFAM" id="SSF47384">
    <property type="entry name" value="Homodimeric domain of signal transducing histidine kinase"/>
    <property type="match status" value="1"/>
</dbReference>
<dbReference type="SUPFAM" id="SSF55785">
    <property type="entry name" value="PYP-like sensor domain (PAS domain)"/>
    <property type="match status" value="1"/>
</dbReference>
<dbReference type="Gene3D" id="3.30.450.40">
    <property type="match status" value="1"/>
</dbReference>
<dbReference type="InterPro" id="IPR036890">
    <property type="entry name" value="HATPase_C_sf"/>
</dbReference>
<dbReference type="PROSITE" id="PS50110">
    <property type="entry name" value="RESPONSE_REGULATORY"/>
    <property type="match status" value="1"/>
</dbReference>
<dbReference type="Pfam" id="PF00989">
    <property type="entry name" value="PAS"/>
    <property type="match status" value="1"/>
</dbReference>
<dbReference type="EC" id="2.7.13.3" evidence="2"/>
<evidence type="ECO:0000256" key="5">
    <source>
        <dbReference type="ARBA" id="ARBA00022741"/>
    </source>
</evidence>
<comment type="catalytic activity">
    <reaction evidence="1">
        <text>ATP + protein L-histidine = ADP + protein N-phospho-L-histidine.</text>
        <dbReference type="EC" id="2.7.13.3"/>
    </reaction>
</comment>
<reference evidence="15 16" key="1">
    <citation type="journal article" date="2012" name="Environ. Microbiol.">
        <title>The genome sequence of Desulfatibacillum alkenivorans AK-01: a blueprint for anaerobic alkane oxidation.</title>
        <authorList>
            <person name="Callaghan A.V."/>
            <person name="Morris B.E."/>
            <person name="Pereira I.A."/>
            <person name="McInerney M.J."/>
            <person name="Austin R.N."/>
            <person name="Groves J.T."/>
            <person name="Kukor J.J."/>
            <person name="Suflita J.M."/>
            <person name="Young L.Y."/>
            <person name="Zylstra G.J."/>
            <person name="Wawrik B."/>
        </authorList>
    </citation>
    <scope>NUCLEOTIDE SEQUENCE [LARGE SCALE GENOMIC DNA]</scope>
    <source>
        <strain evidence="15 16">AK-01</strain>
    </source>
</reference>
<feature type="domain" description="Response regulatory" evidence="12">
    <location>
        <begin position="772"/>
        <end position="888"/>
    </location>
</feature>
<gene>
    <name evidence="15" type="ordered locus">Dalk_1214</name>
</gene>
<dbReference type="SUPFAM" id="SSF55874">
    <property type="entry name" value="ATPase domain of HSP90 chaperone/DNA topoisomerase II/histidine kinase"/>
    <property type="match status" value="1"/>
</dbReference>
<dbReference type="SMART" id="SM00388">
    <property type="entry name" value="HisKA"/>
    <property type="match status" value="1"/>
</dbReference>
<keyword evidence="10" id="KW-0472">Membrane</keyword>
<feature type="transmembrane region" description="Helical" evidence="10">
    <location>
        <begin position="93"/>
        <end position="111"/>
    </location>
</feature>
<dbReference type="GO" id="GO:0000155">
    <property type="term" value="F:phosphorelay sensor kinase activity"/>
    <property type="evidence" value="ECO:0007669"/>
    <property type="project" value="InterPro"/>
</dbReference>
<keyword evidence="8" id="KW-0902">Two-component regulatory system</keyword>
<evidence type="ECO:0000259" key="12">
    <source>
        <dbReference type="PROSITE" id="PS50110"/>
    </source>
</evidence>
<dbReference type="PROSITE" id="PS50112">
    <property type="entry name" value="PAS"/>
    <property type="match status" value="1"/>
</dbReference>
<keyword evidence="7" id="KW-0067">ATP-binding</keyword>
<dbReference type="RefSeq" id="WP_012610353.1">
    <property type="nucleotide sequence ID" value="NC_011768.1"/>
</dbReference>